<gene>
    <name evidence="2" type="ORF">KK103_14900</name>
</gene>
<evidence type="ECO:0000259" key="1">
    <source>
        <dbReference type="Pfam" id="PF08751"/>
    </source>
</evidence>
<evidence type="ECO:0000313" key="2">
    <source>
        <dbReference type="EMBL" id="MBT1543052.1"/>
    </source>
</evidence>
<protein>
    <submittedName>
        <fullName evidence="2">Relaxase domain-containing protein</fullName>
    </submittedName>
</protein>
<sequence>MTPPPGEIAGFPHRAWRARTAVRLGLRRVFSPVKSAFVLWALADRNDPREAHIAREVHAAHEAAWEGAMTWFEQEAAYTRAGAGGVAQMKTNGLLLAAFEHRDSRTGDPDLHTRVAVETKVQGVDGKWRSLGGRMLHNLGVAASERYNSLSGPKAAGEPRRR</sequence>
<proteinExistence type="predicted"/>
<dbReference type="InterPro" id="IPR014862">
    <property type="entry name" value="TrwC"/>
</dbReference>
<name>A0A5P8YUN8_9MICO</name>
<dbReference type="NCBIfam" id="NF041492">
    <property type="entry name" value="MobF"/>
    <property type="match status" value="1"/>
</dbReference>
<reference evidence="2" key="1">
    <citation type="submission" date="2021-05" db="EMBL/GenBank/DDBJ databases">
        <title>Whole genome sequence of Curtobacterium flaccumfaciens pv. flaccumfaciens strain CFBP 3417.</title>
        <authorList>
            <person name="Osdaghi E."/>
            <person name="Taghouti G."/>
            <person name="Portier P."/>
            <person name="Fazliarab A."/>
            <person name="Taghavi S.M."/>
            <person name="Briand M."/>
            <person name="Le-Saux M."/>
            <person name="Jacques M.-A."/>
        </authorList>
    </citation>
    <scope>NUCLEOTIDE SEQUENCE</scope>
    <source>
        <strain evidence="2">CFBP 3417</strain>
    </source>
</reference>
<dbReference type="SUPFAM" id="SSF55464">
    <property type="entry name" value="Origin of replication-binding domain, RBD-like"/>
    <property type="match status" value="1"/>
</dbReference>
<dbReference type="EMBL" id="JAHEWX010000022">
    <property type="protein sequence ID" value="MBT1543052.1"/>
    <property type="molecule type" value="Genomic_DNA"/>
</dbReference>
<dbReference type="RefSeq" id="WP_128781690.1">
    <property type="nucleotide sequence ID" value="NZ_CP041260.1"/>
</dbReference>
<dbReference type="Pfam" id="PF08751">
    <property type="entry name" value="TrwC"/>
    <property type="match status" value="1"/>
</dbReference>
<dbReference type="Proteomes" id="UP000709437">
    <property type="component" value="Unassembled WGS sequence"/>
</dbReference>
<evidence type="ECO:0000313" key="3">
    <source>
        <dbReference type="Proteomes" id="UP000709437"/>
    </source>
</evidence>
<dbReference type="AlphaFoldDB" id="A0A5P8YUN8"/>
<accession>A0A5P8YUN8</accession>
<feature type="domain" description="TrwC relaxase" evidence="1">
    <location>
        <begin position="21"/>
        <end position="149"/>
    </location>
</feature>
<comment type="caution">
    <text evidence="2">The sequence shown here is derived from an EMBL/GenBank/DDBJ whole genome shotgun (WGS) entry which is preliminary data.</text>
</comment>
<organism evidence="2 3">
    <name type="scientific">Curtobacterium flaccumfaciens pv. flaccumfaciens</name>
    <dbReference type="NCBI Taxonomy" id="138532"/>
    <lineage>
        <taxon>Bacteria</taxon>
        <taxon>Bacillati</taxon>
        <taxon>Actinomycetota</taxon>
        <taxon>Actinomycetes</taxon>
        <taxon>Micrococcales</taxon>
        <taxon>Microbacteriaceae</taxon>
        <taxon>Curtobacterium</taxon>
    </lineage>
</organism>